<dbReference type="Proteomes" id="UP001172102">
    <property type="component" value="Unassembled WGS sequence"/>
</dbReference>
<feature type="binding site" evidence="9">
    <location>
        <position position="139"/>
    </location>
    <ligand>
        <name>Ca(2+)</name>
        <dbReference type="ChEBI" id="CHEBI:29108"/>
        <label>1</label>
    </ligand>
</feature>
<evidence type="ECO:0000256" key="6">
    <source>
        <dbReference type="ARBA" id="ARBA00023004"/>
    </source>
</evidence>
<dbReference type="Pfam" id="PF00141">
    <property type="entry name" value="peroxidase"/>
    <property type="match status" value="1"/>
</dbReference>
<dbReference type="PRINTS" id="PR00458">
    <property type="entry name" value="PEROXIDASE"/>
</dbReference>
<accession>A0AA39ZPI5</accession>
<dbReference type="GO" id="GO:0020037">
    <property type="term" value="F:heme binding"/>
    <property type="evidence" value="ECO:0007669"/>
    <property type="project" value="UniProtKB-UniRule"/>
</dbReference>
<gene>
    <name evidence="15" type="ORF">B0H67DRAFT_614347</name>
</gene>
<feature type="region of interest" description="Disordered" evidence="13">
    <location>
        <begin position="345"/>
        <end position="377"/>
    </location>
</feature>
<keyword evidence="3 9" id="KW-0349">Heme</keyword>
<keyword evidence="2 12" id="KW-0575">Peroxidase</keyword>
<dbReference type="InterPro" id="IPR001621">
    <property type="entry name" value="Ligninase"/>
</dbReference>
<dbReference type="GO" id="GO:0042744">
    <property type="term" value="P:hydrogen peroxide catabolic process"/>
    <property type="evidence" value="ECO:0007669"/>
    <property type="project" value="TreeGrafter"/>
</dbReference>
<feature type="chain" id="PRO_5041489041" description="Peroxidase" evidence="12">
    <location>
        <begin position="18"/>
        <end position="465"/>
    </location>
</feature>
<evidence type="ECO:0000313" key="15">
    <source>
        <dbReference type="EMBL" id="KAK0701281.1"/>
    </source>
</evidence>
<evidence type="ECO:0000256" key="8">
    <source>
        <dbReference type="PIRSR" id="PIRSR601621-1"/>
    </source>
</evidence>
<feature type="signal peptide" evidence="12">
    <location>
        <begin position="1"/>
        <end position="17"/>
    </location>
</feature>
<evidence type="ECO:0000256" key="9">
    <source>
        <dbReference type="PIRSR" id="PIRSR601621-2"/>
    </source>
</evidence>
<dbReference type="GO" id="GO:0034599">
    <property type="term" value="P:cellular response to oxidative stress"/>
    <property type="evidence" value="ECO:0007669"/>
    <property type="project" value="InterPro"/>
</dbReference>
<evidence type="ECO:0000256" key="10">
    <source>
        <dbReference type="PIRSR" id="PIRSR601621-3"/>
    </source>
</evidence>
<evidence type="ECO:0000256" key="3">
    <source>
        <dbReference type="ARBA" id="ARBA00022617"/>
    </source>
</evidence>
<keyword evidence="5 12" id="KW-0560">Oxidoreductase</keyword>
<feature type="binding site" evidence="9">
    <location>
        <position position="250"/>
    </location>
    <ligand>
        <name>Ca(2+)</name>
        <dbReference type="ChEBI" id="CHEBI:29108"/>
        <label>2</label>
    </ligand>
</feature>
<comment type="caution">
    <text evidence="15">The sequence shown here is derived from an EMBL/GenBank/DDBJ whole genome shotgun (WGS) entry which is preliminary data.</text>
</comment>
<comment type="cofactor">
    <cofactor evidence="9">
        <name>heme b</name>
        <dbReference type="ChEBI" id="CHEBI:60344"/>
    </cofactor>
    <text evidence="9">Binds 1 heme b (iron(II)-protoporphyrin IX) group per subunit.</text>
</comment>
<dbReference type="GO" id="GO:0004601">
    <property type="term" value="F:peroxidase activity"/>
    <property type="evidence" value="ECO:0007669"/>
    <property type="project" value="UniProtKB-KW"/>
</dbReference>
<comment type="cofactor">
    <cofactor evidence="9 12">
        <name>Ca(2+)</name>
        <dbReference type="ChEBI" id="CHEBI:29108"/>
    </cofactor>
    <text evidence="9 12">Binds 2 calcium ions per subunit.</text>
</comment>
<dbReference type="Gene3D" id="1.10.420.10">
    <property type="entry name" value="Peroxidase, domain 2"/>
    <property type="match status" value="1"/>
</dbReference>
<keyword evidence="9 12" id="KW-0106">Calcium</keyword>
<dbReference type="GO" id="GO:0000302">
    <property type="term" value="P:response to reactive oxygen species"/>
    <property type="evidence" value="ECO:0007669"/>
    <property type="project" value="TreeGrafter"/>
</dbReference>
<feature type="binding site" description="axial binding residue" evidence="9">
    <location>
        <position position="249"/>
    </location>
    <ligand>
        <name>heme b</name>
        <dbReference type="ChEBI" id="CHEBI:60344"/>
    </ligand>
    <ligandPart>
        <name>Fe</name>
        <dbReference type="ChEBI" id="CHEBI:18248"/>
    </ligandPart>
</feature>
<evidence type="ECO:0000256" key="2">
    <source>
        <dbReference type="ARBA" id="ARBA00022559"/>
    </source>
</evidence>
<dbReference type="Gene3D" id="1.10.520.10">
    <property type="match status" value="1"/>
</dbReference>
<comment type="similarity">
    <text evidence="1 12">Belongs to the peroxidase family. Ligninase subfamily.</text>
</comment>
<feature type="disulfide bond" evidence="11">
    <location>
        <begin position="111"/>
        <end position="194"/>
    </location>
</feature>
<feature type="region of interest" description="Disordered" evidence="13">
    <location>
        <begin position="417"/>
        <end position="436"/>
    </location>
</feature>
<dbReference type="PRINTS" id="PR00462">
    <property type="entry name" value="LIGNINASE"/>
</dbReference>
<evidence type="ECO:0000256" key="1">
    <source>
        <dbReference type="ARBA" id="ARBA00006089"/>
    </source>
</evidence>
<dbReference type="InterPro" id="IPR044831">
    <property type="entry name" value="Ccp1-like"/>
</dbReference>
<dbReference type="PANTHER" id="PTHR31356:SF66">
    <property type="entry name" value="CATALASE-PEROXIDASE"/>
    <property type="match status" value="1"/>
</dbReference>
<dbReference type="SUPFAM" id="SSF48113">
    <property type="entry name" value="Heme-dependent peroxidases"/>
    <property type="match status" value="1"/>
</dbReference>
<evidence type="ECO:0000256" key="7">
    <source>
        <dbReference type="ARBA" id="ARBA00023180"/>
    </source>
</evidence>
<feature type="binding site" evidence="9">
    <location>
        <position position="271"/>
    </location>
    <ligand>
        <name>Ca(2+)</name>
        <dbReference type="ChEBI" id="CHEBI:29108"/>
        <label>2</label>
    </ligand>
</feature>
<dbReference type="PROSITE" id="PS00436">
    <property type="entry name" value="PEROXIDASE_2"/>
    <property type="match status" value="1"/>
</dbReference>
<evidence type="ECO:0000256" key="5">
    <source>
        <dbReference type="ARBA" id="ARBA00023002"/>
    </source>
</evidence>
<name>A0AA39ZPI5_9PEZI</name>
<dbReference type="EC" id="1.11.1.-" evidence="12"/>
<keyword evidence="6 9" id="KW-0408">Iron</keyword>
<evidence type="ECO:0000256" key="12">
    <source>
        <dbReference type="RuleBase" id="RU363051"/>
    </source>
</evidence>
<feature type="site" description="Transition state stabilizer" evidence="10">
    <location>
        <position position="120"/>
    </location>
</feature>
<evidence type="ECO:0000313" key="16">
    <source>
        <dbReference type="Proteomes" id="UP001172102"/>
    </source>
</evidence>
<feature type="domain" description="Plant heme peroxidase family profile" evidence="14">
    <location>
        <begin position="137"/>
        <end position="355"/>
    </location>
</feature>
<evidence type="ECO:0000256" key="11">
    <source>
        <dbReference type="PIRSR" id="PIRSR601621-4"/>
    </source>
</evidence>
<dbReference type="InterPro" id="IPR002016">
    <property type="entry name" value="Haem_peroxidase"/>
</dbReference>
<dbReference type="AlphaFoldDB" id="A0AA39ZPI5"/>
<dbReference type="EMBL" id="JAUKUA010000010">
    <property type="protein sequence ID" value="KAK0701281.1"/>
    <property type="molecule type" value="Genomic_DNA"/>
</dbReference>
<keyword evidence="7" id="KW-0325">Glycoprotein</keyword>
<keyword evidence="12" id="KW-0732">Signal</keyword>
<evidence type="ECO:0000256" key="4">
    <source>
        <dbReference type="ARBA" id="ARBA00022723"/>
    </source>
</evidence>
<dbReference type="InterPro" id="IPR019794">
    <property type="entry name" value="Peroxidases_AS"/>
</dbReference>
<keyword evidence="4 9" id="KW-0479">Metal-binding</keyword>
<dbReference type="PANTHER" id="PTHR31356">
    <property type="entry name" value="THYLAKOID LUMENAL 29 KDA PROTEIN, CHLOROPLASTIC-RELATED"/>
    <property type="match status" value="1"/>
</dbReference>
<feature type="disulfide bond" evidence="11">
    <location>
        <begin position="89"/>
        <end position="341"/>
    </location>
</feature>
<protein>
    <recommendedName>
        <fullName evidence="12">Peroxidase</fullName>
        <ecNumber evidence="12">1.11.1.-</ecNumber>
    </recommendedName>
</protein>
<evidence type="ECO:0000259" key="14">
    <source>
        <dbReference type="PROSITE" id="PS50873"/>
    </source>
</evidence>
<feature type="binding site" evidence="9">
    <location>
        <position position="266"/>
    </location>
    <ligand>
        <name>Ca(2+)</name>
        <dbReference type="ChEBI" id="CHEBI:29108"/>
        <label>2</label>
    </ligand>
</feature>
<feature type="compositionally biased region" description="Polar residues" evidence="13">
    <location>
        <begin position="361"/>
        <end position="377"/>
    </location>
</feature>
<feature type="binding site" evidence="9">
    <location>
        <position position="264"/>
    </location>
    <ligand>
        <name>Ca(2+)</name>
        <dbReference type="ChEBI" id="CHEBI:29108"/>
        <label>2</label>
    </ligand>
</feature>
<sequence>MKLLAFIGLYLAGAAVAFPSIKELKVAAWRRQFLGSTELPGDLATLAPGELSSVGAEIRAILLGQSDGQGNEGYSPPALDSAECRQDECCVWKHVADELYGLMHDAATGTCNDFARGAIRMGFHDAAAWDKFSSWGGADGSLLLSDELLRPENAAMAGVGAKMKGLYEGYTAHGFGISMADLLQCGAKVGVLACPGGPRIRMFVGRPSDATPAPLGRLPPATFTADQIIDLFADKMVSPSGIVTLIGAHTASRNHNVTANPPQDATPGRWDTDYFSEHLRPNASTGVFRFPSDVSLAQSPRTRPLFEQFSAAKGSWDKAYAAEYIRMSLMGVKSINTLRECTKAMPKGDKTVPSEPPADGNPQSPSPSHTTATEYQSSTATIASFSPGESSYPDGSRGHTTVPVNATVYEVKPTTGANANASANANATHEGPDPAAKSVPITAEAGCIKIRLSAVAAACFLAALL</sequence>
<feature type="binding site" evidence="9">
    <location>
        <position position="137"/>
    </location>
    <ligand>
        <name>Ca(2+)</name>
        <dbReference type="ChEBI" id="CHEBI:29108"/>
        <label>1</label>
    </ligand>
</feature>
<dbReference type="InterPro" id="IPR010255">
    <property type="entry name" value="Haem_peroxidase_sf"/>
</dbReference>
<dbReference type="GO" id="GO:0046872">
    <property type="term" value="F:metal ion binding"/>
    <property type="evidence" value="ECO:0007669"/>
    <property type="project" value="UniProtKB-UniRule"/>
</dbReference>
<organism evidence="15 16">
    <name type="scientific">Lasiosphaeris hirsuta</name>
    <dbReference type="NCBI Taxonomy" id="260670"/>
    <lineage>
        <taxon>Eukaryota</taxon>
        <taxon>Fungi</taxon>
        <taxon>Dikarya</taxon>
        <taxon>Ascomycota</taxon>
        <taxon>Pezizomycotina</taxon>
        <taxon>Sordariomycetes</taxon>
        <taxon>Sordariomycetidae</taxon>
        <taxon>Sordariales</taxon>
        <taxon>Lasiosphaeriaceae</taxon>
        <taxon>Lasiosphaeris</taxon>
    </lineage>
</organism>
<keyword evidence="11" id="KW-1015">Disulfide bond</keyword>
<evidence type="ECO:0000256" key="13">
    <source>
        <dbReference type="SAM" id="MobiDB-lite"/>
    </source>
</evidence>
<proteinExistence type="inferred from homology"/>
<feature type="binding site" evidence="9">
    <location>
        <position position="141"/>
    </location>
    <ligand>
        <name>Ca(2+)</name>
        <dbReference type="ChEBI" id="CHEBI:29108"/>
        <label>1</label>
    </ligand>
</feature>
<feature type="binding site" evidence="9">
    <location>
        <position position="125"/>
    </location>
    <ligand>
        <name>Ca(2+)</name>
        <dbReference type="ChEBI" id="CHEBI:29108"/>
        <label>1</label>
    </ligand>
</feature>
<dbReference type="PROSITE" id="PS50873">
    <property type="entry name" value="PEROXIDASE_4"/>
    <property type="match status" value="1"/>
</dbReference>
<keyword evidence="16" id="KW-1185">Reference proteome</keyword>
<feature type="compositionally biased region" description="Low complexity" evidence="13">
    <location>
        <begin position="417"/>
        <end position="427"/>
    </location>
</feature>
<feature type="active site" description="Proton acceptor" evidence="8">
    <location>
        <position position="124"/>
    </location>
</feature>
<reference evidence="15" key="1">
    <citation type="submission" date="2023-06" db="EMBL/GenBank/DDBJ databases">
        <title>Genome-scale phylogeny and comparative genomics of the fungal order Sordariales.</title>
        <authorList>
            <consortium name="Lawrence Berkeley National Laboratory"/>
            <person name="Hensen N."/>
            <person name="Bonometti L."/>
            <person name="Westerberg I."/>
            <person name="Brannstrom I.O."/>
            <person name="Guillou S."/>
            <person name="Cros-Aarteil S."/>
            <person name="Calhoun S."/>
            <person name="Haridas S."/>
            <person name="Kuo A."/>
            <person name="Mondo S."/>
            <person name="Pangilinan J."/>
            <person name="Riley R."/>
            <person name="Labutti K."/>
            <person name="Andreopoulos B."/>
            <person name="Lipzen A."/>
            <person name="Chen C."/>
            <person name="Yanf M."/>
            <person name="Daum C."/>
            <person name="Ng V."/>
            <person name="Clum A."/>
            <person name="Steindorff A."/>
            <person name="Ohm R."/>
            <person name="Martin F."/>
            <person name="Silar P."/>
            <person name="Natvig D."/>
            <person name="Lalanne C."/>
            <person name="Gautier V."/>
            <person name="Ament-Velasquez S.L."/>
            <person name="Kruys A."/>
            <person name="Hutchinson M.I."/>
            <person name="Powell A.J."/>
            <person name="Barry K."/>
            <person name="Miller A.N."/>
            <person name="Grigoriev I.V."/>
            <person name="Debuchy R."/>
            <person name="Gladieux P."/>
            <person name="Thoren M.H."/>
            <person name="Johannesson H."/>
        </authorList>
    </citation>
    <scope>NUCLEOTIDE SEQUENCE</scope>
    <source>
        <strain evidence="15">SMH4607-1</strain>
    </source>
</reference>